<dbReference type="GO" id="GO:0045003">
    <property type="term" value="P:double-strand break repair via synthesis-dependent strand annealing"/>
    <property type="evidence" value="ECO:0007669"/>
    <property type="project" value="TreeGrafter"/>
</dbReference>
<sequence length="386" mass="42889">MLLSNHDINCDKKNVSSLDPNIMRTLPTGILSLDKMLRGGFRIGTVSEVVGRAGVGKTQLALQLCVMAARYGQGSIYIDTERKLSIQRLQEIANKRQVAFGYEGISNTPSRGLVFTHEEQEHESNKHNFARKQHQQQEEALPGCYKSSQQVLQSVTVHTPLTCAELISVISTLDEEILERNENASCRIIPSVSKKEENSVSSLCSFPVRLVILDSIAAPTRRDFGQMESAPQRASAVFHIAQMLKRLADQTNVAVVVINQVGQQSQFRQKQSNEQMPKGEGNNRSDYVAINAALGTSWHHCVTTRLLLEHGHDLQCYNRNYTINDAAAVKPIIFEKNYHKGSDSAEAAKSRLAHVRRGTLVKSNVSGPANVFLEMTSMGMNEFRNV</sequence>
<dbReference type="Gene3D" id="3.40.50.300">
    <property type="entry name" value="P-loop containing nucleotide triphosphate hydrolases"/>
    <property type="match status" value="1"/>
</dbReference>
<dbReference type="PANTHER" id="PTHR46487">
    <property type="entry name" value="DNA REPAIR PROTEIN XRCC3"/>
    <property type="match status" value="1"/>
</dbReference>
<dbReference type="GO" id="GO:0005657">
    <property type="term" value="C:replication fork"/>
    <property type="evidence" value="ECO:0007669"/>
    <property type="project" value="TreeGrafter"/>
</dbReference>
<dbReference type="GO" id="GO:0090656">
    <property type="term" value="P:t-circle formation"/>
    <property type="evidence" value="ECO:0007669"/>
    <property type="project" value="TreeGrafter"/>
</dbReference>
<dbReference type="EMBL" id="HBEL01046219">
    <property type="protein sequence ID" value="CAD8425336.1"/>
    <property type="molecule type" value="Transcribed_RNA"/>
</dbReference>
<name>A0A7S0CJ76_9STRA</name>
<dbReference type="GO" id="GO:0000722">
    <property type="term" value="P:telomere maintenance via recombination"/>
    <property type="evidence" value="ECO:0007669"/>
    <property type="project" value="TreeGrafter"/>
</dbReference>
<dbReference type="PANTHER" id="PTHR46487:SF1">
    <property type="entry name" value="DNA REPAIR PROTEIN XRCC3"/>
    <property type="match status" value="1"/>
</dbReference>
<accession>A0A7S0CJ76</accession>
<feature type="domain" description="RecA family profile 1" evidence="1">
    <location>
        <begin position="22"/>
        <end position="261"/>
    </location>
</feature>
<dbReference type="AlphaFoldDB" id="A0A7S0CJ76"/>
<dbReference type="GO" id="GO:0071140">
    <property type="term" value="P:resolution of mitotic recombination intermediates"/>
    <property type="evidence" value="ECO:0007669"/>
    <property type="project" value="TreeGrafter"/>
</dbReference>
<dbReference type="GO" id="GO:0005524">
    <property type="term" value="F:ATP binding"/>
    <property type="evidence" value="ECO:0007669"/>
    <property type="project" value="InterPro"/>
</dbReference>
<evidence type="ECO:0000313" key="2">
    <source>
        <dbReference type="EMBL" id="CAD8425336.1"/>
    </source>
</evidence>
<dbReference type="GO" id="GO:0000400">
    <property type="term" value="F:four-way junction DNA binding"/>
    <property type="evidence" value="ECO:0007669"/>
    <property type="project" value="TreeGrafter"/>
</dbReference>
<proteinExistence type="predicted"/>
<protein>
    <recommendedName>
        <fullName evidence="1">RecA family profile 1 domain-containing protein</fullName>
    </recommendedName>
</protein>
<dbReference type="InterPro" id="IPR020588">
    <property type="entry name" value="RecA_ATP-bd"/>
</dbReference>
<dbReference type="GO" id="GO:0033065">
    <property type="term" value="C:Rad51C-XRCC3 complex"/>
    <property type="evidence" value="ECO:0007669"/>
    <property type="project" value="TreeGrafter"/>
</dbReference>
<dbReference type="GO" id="GO:0140664">
    <property type="term" value="F:ATP-dependent DNA damage sensor activity"/>
    <property type="evidence" value="ECO:0007669"/>
    <property type="project" value="InterPro"/>
</dbReference>
<dbReference type="InterPro" id="IPR027417">
    <property type="entry name" value="P-loop_NTPase"/>
</dbReference>
<reference evidence="2" key="1">
    <citation type="submission" date="2021-01" db="EMBL/GenBank/DDBJ databases">
        <authorList>
            <person name="Corre E."/>
            <person name="Pelletier E."/>
            <person name="Niang G."/>
            <person name="Scheremetjew M."/>
            <person name="Finn R."/>
            <person name="Kale V."/>
            <person name="Holt S."/>
            <person name="Cochrane G."/>
            <person name="Meng A."/>
            <person name="Brown T."/>
            <person name="Cohen L."/>
        </authorList>
    </citation>
    <scope>NUCLEOTIDE SEQUENCE</scope>
    <source>
        <strain evidence="2">CCAP1064/1</strain>
    </source>
</reference>
<evidence type="ECO:0000259" key="1">
    <source>
        <dbReference type="PROSITE" id="PS50162"/>
    </source>
</evidence>
<gene>
    <name evidence="2" type="ORF">PINE0816_LOCUS21496</name>
</gene>
<organism evidence="2">
    <name type="scientific">Proboscia inermis</name>
    <dbReference type="NCBI Taxonomy" id="420281"/>
    <lineage>
        <taxon>Eukaryota</taxon>
        <taxon>Sar</taxon>
        <taxon>Stramenopiles</taxon>
        <taxon>Ochrophyta</taxon>
        <taxon>Bacillariophyta</taxon>
        <taxon>Coscinodiscophyceae</taxon>
        <taxon>Rhizosoleniophycidae</taxon>
        <taxon>Rhizosoleniales</taxon>
        <taxon>Rhizosoleniaceae</taxon>
        <taxon>Proboscia</taxon>
    </lineage>
</organism>
<dbReference type="Pfam" id="PF08423">
    <property type="entry name" value="Rad51"/>
    <property type="match status" value="2"/>
</dbReference>
<dbReference type="SUPFAM" id="SSF52540">
    <property type="entry name" value="P-loop containing nucleoside triphosphate hydrolases"/>
    <property type="match status" value="1"/>
</dbReference>
<dbReference type="PROSITE" id="PS50162">
    <property type="entry name" value="RECA_2"/>
    <property type="match status" value="1"/>
</dbReference>
<dbReference type="InterPro" id="IPR013632">
    <property type="entry name" value="Rad51_C"/>
</dbReference>